<reference evidence="2" key="1">
    <citation type="submission" date="2020-08" db="EMBL/GenBank/DDBJ databases">
        <title>Genome public.</title>
        <authorList>
            <person name="Liu C."/>
            <person name="Sun Q."/>
        </authorList>
    </citation>
    <scope>NUCLEOTIDE SEQUENCE</scope>
    <source>
        <strain evidence="2">BX8</strain>
    </source>
</reference>
<dbReference type="GO" id="GO:0047429">
    <property type="term" value="F:nucleoside triphosphate diphosphatase activity"/>
    <property type="evidence" value="ECO:0007669"/>
    <property type="project" value="UniProtKB-EC"/>
</dbReference>
<dbReference type="InterPro" id="IPR004518">
    <property type="entry name" value="MazG-like_dom"/>
</dbReference>
<dbReference type="GO" id="GO:0046052">
    <property type="term" value="P:UTP catabolic process"/>
    <property type="evidence" value="ECO:0007669"/>
    <property type="project" value="TreeGrafter"/>
</dbReference>
<proteinExistence type="predicted"/>
<dbReference type="GO" id="GO:0046076">
    <property type="term" value="P:dTTP catabolic process"/>
    <property type="evidence" value="ECO:0007669"/>
    <property type="project" value="TreeGrafter"/>
</dbReference>
<evidence type="ECO:0000313" key="2">
    <source>
        <dbReference type="EMBL" id="MBC5582021.1"/>
    </source>
</evidence>
<dbReference type="RefSeq" id="WP_186888386.1">
    <property type="nucleotide sequence ID" value="NZ_JACONZ010000004.1"/>
</dbReference>
<keyword evidence="3" id="KW-1185">Reference proteome</keyword>
<feature type="domain" description="NTP pyrophosphohydrolase MazG-like" evidence="1">
    <location>
        <begin position="33"/>
        <end position="106"/>
    </location>
</feature>
<evidence type="ECO:0000313" key="3">
    <source>
        <dbReference type="Proteomes" id="UP000659630"/>
    </source>
</evidence>
<dbReference type="GO" id="GO:0006203">
    <property type="term" value="P:dGTP catabolic process"/>
    <property type="evidence" value="ECO:0007669"/>
    <property type="project" value="TreeGrafter"/>
</dbReference>
<dbReference type="EMBL" id="JACONZ010000004">
    <property type="protein sequence ID" value="MBC5582021.1"/>
    <property type="molecule type" value="Genomic_DNA"/>
</dbReference>
<dbReference type="Gene3D" id="1.10.287.1080">
    <property type="entry name" value="MazG-like"/>
    <property type="match status" value="2"/>
</dbReference>
<evidence type="ECO:0000259" key="1">
    <source>
        <dbReference type="Pfam" id="PF03819"/>
    </source>
</evidence>
<accession>A0A923KWL0</accession>
<dbReference type="NCBIfam" id="NF007113">
    <property type="entry name" value="PRK09562.1"/>
    <property type="match status" value="1"/>
</dbReference>
<dbReference type="Pfam" id="PF03819">
    <property type="entry name" value="MazG"/>
    <property type="match status" value="1"/>
</dbReference>
<dbReference type="GO" id="GO:0046061">
    <property type="term" value="P:dATP catabolic process"/>
    <property type="evidence" value="ECO:0007669"/>
    <property type="project" value="TreeGrafter"/>
</dbReference>
<dbReference type="SUPFAM" id="SSF101386">
    <property type="entry name" value="all-alpha NTP pyrophosphatases"/>
    <property type="match status" value="1"/>
</dbReference>
<dbReference type="PANTHER" id="PTHR30522:SF0">
    <property type="entry name" value="NUCLEOSIDE TRIPHOSPHATE PYROPHOSPHOHYDROLASE"/>
    <property type="match status" value="1"/>
</dbReference>
<organism evidence="2 3">
    <name type="scientific">Anaerofilum hominis</name>
    <dbReference type="NCBI Taxonomy" id="2763016"/>
    <lineage>
        <taxon>Bacteria</taxon>
        <taxon>Bacillati</taxon>
        <taxon>Bacillota</taxon>
        <taxon>Clostridia</taxon>
        <taxon>Eubacteriales</taxon>
        <taxon>Oscillospiraceae</taxon>
        <taxon>Anaerofilum</taxon>
    </lineage>
</organism>
<dbReference type="EC" id="3.6.1.9" evidence="2"/>
<dbReference type="GO" id="GO:0046081">
    <property type="term" value="P:dUTP catabolic process"/>
    <property type="evidence" value="ECO:0007669"/>
    <property type="project" value="TreeGrafter"/>
</dbReference>
<dbReference type="CDD" id="cd11528">
    <property type="entry name" value="NTP-PPase_MazG_Nterm"/>
    <property type="match status" value="1"/>
</dbReference>
<sequence length="260" mass="27906">MEFSLKEKYGATDLIEIVRLLRAPGGCPWDREQTHASIRMNFIEETYEAAEAIDAGDPAMLEEELGDVLLQVALHAQMEAEAGRFTFDDVCDGICKKLIYRHPHVFGDVTADTSGQVLKNWDELKKKEKHHETAASDLEAVPTTLPGAMRAAKLQKRAAGYGLGWHGAQEALSAAAAAGEALCAAAEQEARAQAAGRLLFAAVGAVRLAGVDAELALTRASETFTAAAAEAERRAEAKGGFSALSGPERDELWRGITKFP</sequence>
<comment type="caution">
    <text evidence="2">The sequence shown here is derived from an EMBL/GenBank/DDBJ whole genome shotgun (WGS) entry which is preliminary data.</text>
</comment>
<protein>
    <submittedName>
        <fullName evidence="2">Nucleoside triphosphate pyrophosphohydrolase</fullName>
        <ecNumber evidence="2">3.6.1.9</ecNumber>
    </submittedName>
</protein>
<dbReference type="GO" id="GO:0006950">
    <property type="term" value="P:response to stress"/>
    <property type="evidence" value="ECO:0007669"/>
    <property type="project" value="UniProtKB-ARBA"/>
</dbReference>
<name>A0A923KWL0_9FIRM</name>
<dbReference type="FunFam" id="1.10.287.1080:FF:000001">
    <property type="entry name" value="Nucleoside triphosphate pyrophosphohydrolase"/>
    <property type="match status" value="1"/>
</dbReference>
<gene>
    <name evidence="2" type="primary">mazG</name>
    <name evidence="2" type="ORF">H8S23_10940</name>
</gene>
<dbReference type="AlphaFoldDB" id="A0A923KWL0"/>
<dbReference type="PANTHER" id="PTHR30522">
    <property type="entry name" value="NUCLEOSIDE TRIPHOSPHATE PYROPHOSPHOHYDROLASE"/>
    <property type="match status" value="1"/>
</dbReference>
<dbReference type="InterPro" id="IPR048015">
    <property type="entry name" value="NTP-PPase_MazG-like_N"/>
</dbReference>
<dbReference type="InterPro" id="IPR011551">
    <property type="entry name" value="NTP_PyrPHydrolase_MazG"/>
</dbReference>
<dbReference type="GO" id="GO:0046047">
    <property type="term" value="P:TTP catabolic process"/>
    <property type="evidence" value="ECO:0007669"/>
    <property type="project" value="TreeGrafter"/>
</dbReference>
<keyword evidence="2" id="KW-0378">Hydrolase</keyword>
<dbReference type="Proteomes" id="UP000659630">
    <property type="component" value="Unassembled WGS sequence"/>
</dbReference>
<dbReference type="NCBIfam" id="TIGR00444">
    <property type="entry name" value="mazG"/>
    <property type="match status" value="1"/>
</dbReference>